<dbReference type="Pfam" id="PF04203">
    <property type="entry name" value="Sortase"/>
    <property type="match status" value="1"/>
</dbReference>
<evidence type="ECO:0000256" key="2">
    <source>
        <dbReference type="SAM" id="MobiDB-lite"/>
    </source>
</evidence>
<sequence length="241" mass="24881">MRTQLSGPMGRSLVLVVAVLMALVGSLLVVHALRAPAPPSSPSAAASLPAAEGEPSTVPAPSTPGQGPASGSGAAAPKATKGPVISRSRPVRLDAPAISMSREPLTSYGLDADGVVAIPPADLQTPAGWLDRSPTPGEIGPSVIVGHVDSQKAGPSVFYRLGELKPGETVSVTRADGIVAVFRVEGVEQYHKAEFPTLKVYGNLDHAGLRLITCGGKFDRSVGHYEDNIVVYARLMSSHRA</sequence>
<feature type="compositionally biased region" description="Low complexity" evidence="2">
    <location>
        <begin position="59"/>
        <end position="83"/>
    </location>
</feature>
<proteinExistence type="predicted"/>
<dbReference type="InterPro" id="IPR042001">
    <property type="entry name" value="Sortase_F"/>
</dbReference>
<dbReference type="InterPro" id="IPR023365">
    <property type="entry name" value="Sortase_dom-sf"/>
</dbReference>
<keyword evidence="1" id="KW-0378">Hydrolase</keyword>
<comment type="caution">
    <text evidence="3">The sequence shown here is derived from an EMBL/GenBank/DDBJ whole genome shotgun (WGS) entry which is preliminary data.</text>
</comment>
<dbReference type="AlphaFoldDB" id="A0A542EEF6"/>
<feature type="region of interest" description="Disordered" evidence="2">
    <location>
        <begin position="38"/>
        <end position="90"/>
    </location>
</feature>
<evidence type="ECO:0000313" key="4">
    <source>
        <dbReference type="Proteomes" id="UP000320806"/>
    </source>
</evidence>
<dbReference type="RefSeq" id="WP_141927727.1">
    <property type="nucleotide sequence ID" value="NZ_BAABCI010000002.1"/>
</dbReference>
<dbReference type="Proteomes" id="UP000320806">
    <property type="component" value="Unassembled WGS sequence"/>
</dbReference>
<dbReference type="SUPFAM" id="SSF63817">
    <property type="entry name" value="Sortase"/>
    <property type="match status" value="1"/>
</dbReference>
<dbReference type="CDD" id="cd05829">
    <property type="entry name" value="Sortase_F"/>
    <property type="match status" value="1"/>
</dbReference>
<dbReference type="EMBL" id="VFMO01000001">
    <property type="protein sequence ID" value="TQJ13711.1"/>
    <property type="molecule type" value="Genomic_DNA"/>
</dbReference>
<evidence type="ECO:0000256" key="1">
    <source>
        <dbReference type="ARBA" id="ARBA00022801"/>
    </source>
</evidence>
<name>A0A542EEF6_9MICO</name>
<dbReference type="Gene3D" id="2.40.260.10">
    <property type="entry name" value="Sortase"/>
    <property type="match status" value="1"/>
</dbReference>
<dbReference type="InterPro" id="IPR005754">
    <property type="entry name" value="Sortase"/>
</dbReference>
<dbReference type="OrthoDB" id="525039at2"/>
<accession>A0A542EEF6</accession>
<reference evidence="3 4" key="1">
    <citation type="submission" date="2019-06" db="EMBL/GenBank/DDBJ databases">
        <title>Sequencing the genomes of 1000 actinobacteria strains.</title>
        <authorList>
            <person name="Klenk H.-P."/>
        </authorList>
    </citation>
    <scope>NUCLEOTIDE SEQUENCE [LARGE SCALE GENOMIC DNA]</scope>
    <source>
        <strain evidence="3 4">DSM 19828</strain>
    </source>
</reference>
<feature type="compositionally biased region" description="Low complexity" evidence="2">
    <location>
        <begin position="42"/>
        <end position="51"/>
    </location>
</feature>
<evidence type="ECO:0000313" key="3">
    <source>
        <dbReference type="EMBL" id="TQJ13711.1"/>
    </source>
</evidence>
<keyword evidence="4" id="KW-1185">Reference proteome</keyword>
<organism evidence="3 4">
    <name type="scientific">Yimella lutea</name>
    <dbReference type="NCBI Taxonomy" id="587872"/>
    <lineage>
        <taxon>Bacteria</taxon>
        <taxon>Bacillati</taxon>
        <taxon>Actinomycetota</taxon>
        <taxon>Actinomycetes</taxon>
        <taxon>Micrococcales</taxon>
        <taxon>Dermacoccaceae</taxon>
        <taxon>Yimella</taxon>
    </lineage>
</organism>
<dbReference type="GO" id="GO:0016787">
    <property type="term" value="F:hydrolase activity"/>
    <property type="evidence" value="ECO:0007669"/>
    <property type="project" value="UniProtKB-KW"/>
</dbReference>
<gene>
    <name evidence="3" type="ORF">FB459_1137</name>
</gene>
<dbReference type="NCBIfam" id="NF033748">
    <property type="entry name" value="class_F_sortase"/>
    <property type="match status" value="1"/>
</dbReference>
<protein>
    <submittedName>
        <fullName evidence="3">Sortase family protein</fullName>
    </submittedName>
</protein>